<reference evidence="1 2" key="1">
    <citation type="submission" date="2017-07" db="EMBL/GenBank/DDBJ databases">
        <title>Flavobacterium cyanobacteriorum sp. nov., isolated from cyanobacterial aggregates in a eutrophic lake.</title>
        <authorList>
            <person name="Cai H."/>
        </authorList>
    </citation>
    <scope>NUCLEOTIDE SEQUENCE [LARGE SCALE GENOMIC DNA]</scope>
    <source>
        <strain evidence="1 2">TH021</strain>
    </source>
</reference>
<dbReference type="Pfam" id="PF13585">
    <property type="entry name" value="CHU_C"/>
    <property type="match status" value="1"/>
</dbReference>
<evidence type="ECO:0000313" key="1">
    <source>
        <dbReference type="EMBL" id="OYQ36363.1"/>
    </source>
</evidence>
<dbReference type="RefSeq" id="WP_207759830.1">
    <property type="nucleotide sequence ID" value="NZ_NOXV01000271.1"/>
</dbReference>
<evidence type="ECO:0000313" key="2">
    <source>
        <dbReference type="Proteomes" id="UP000216605"/>
    </source>
</evidence>
<organism evidence="1 2">
    <name type="scientific">Flavobacterium cyanobacteriorum</name>
    <dbReference type="NCBI Taxonomy" id="2022802"/>
    <lineage>
        <taxon>Bacteria</taxon>
        <taxon>Pseudomonadati</taxon>
        <taxon>Bacteroidota</taxon>
        <taxon>Flavobacteriia</taxon>
        <taxon>Flavobacteriales</taxon>
        <taxon>Flavobacteriaceae</taxon>
        <taxon>Flavobacterium</taxon>
    </lineage>
</organism>
<protein>
    <recommendedName>
        <fullName evidence="3">Gliding motility-associated C-terminal domain-containing protein</fullName>
    </recommendedName>
</protein>
<dbReference type="AlphaFoldDB" id="A0A255Z4C3"/>
<dbReference type="Proteomes" id="UP000216605">
    <property type="component" value="Unassembled WGS sequence"/>
</dbReference>
<name>A0A255Z4C3_9FLAO</name>
<sequence length="187" mass="20974">TFNTVSCAWEVSGTQTLNNIEVSQCNMRAGTYEVTCYNNSNATMTTNGGYIHDMGNNQWKITDIPTGTALIINMDFGDSCYSTFRIDSPICPCEVKVYNLFSPNGDGINDHFEIECIENYPNNTLEVYSRHGLLVYKKQGYLNEWNGESMGRMTVDSGRTVPTGTYYYILDLGNGSKPIVGWLYVNQ</sequence>
<dbReference type="NCBIfam" id="TIGR04131">
    <property type="entry name" value="Bac_Flav_CTERM"/>
    <property type="match status" value="1"/>
</dbReference>
<accession>A0A255Z4C3</accession>
<dbReference type="InterPro" id="IPR026341">
    <property type="entry name" value="T9SS_type_B"/>
</dbReference>
<proteinExistence type="predicted"/>
<comment type="caution">
    <text evidence="1">The sequence shown here is derived from an EMBL/GenBank/DDBJ whole genome shotgun (WGS) entry which is preliminary data.</text>
</comment>
<dbReference type="EMBL" id="NOXV01000271">
    <property type="protein sequence ID" value="OYQ36363.1"/>
    <property type="molecule type" value="Genomic_DNA"/>
</dbReference>
<evidence type="ECO:0008006" key="3">
    <source>
        <dbReference type="Google" id="ProtNLM"/>
    </source>
</evidence>
<keyword evidence="2" id="KW-1185">Reference proteome</keyword>
<gene>
    <name evidence="1" type="ORF">CHU92_09705</name>
</gene>
<feature type="non-terminal residue" evidence="1">
    <location>
        <position position="1"/>
    </location>
</feature>